<dbReference type="Proteomes" id="UP000830401">
    <property type="component" value="Plasmid unnamed7"/>
</dbReference>
<evidence type="ECO:0000313" key="3">
    <source>
        <dbReference type="Proteomes" id="UP000830401"/>
    </source>
</evidence>
<gene>
    <name evidence="2" type="ORF">MUN86_29985</name>
</gene>
<accession>A0ABY4GHR6</accession>
<geneLocation type="plasmid" evidence="2 3">
    <name>unnamed7</name>
</geneLocation>
<protein>
    <recommendedName>
        <fullName evidence="4">Pectate lyase</fullName>
    </recommendedName>
</protein>
<feature type="region of interest" description="Disordered" evidence="1">
    <location>
        <begin position="33"/>
        <end position="52"/>
    </location>
</feature>
<evidence type="ECO:0000256" key="1">
    <source>
        <dbReference type="SAM" id="MobiDB-lite"/>
    </source>
</evidence>
<reference evidence="2" key="1">
    <citation type="submission" date="2022-04" db="EMBL/GenBank/DDBJ databases">
        <title>Hymenobacter sp. isolated from the air.</title>
        <authorList>
            <person name="Won M."/>
            <person name="Lee C.-M."/>
            <person name="Woen H.-Y."/>
            <person name="Kwon S.-W."/>
        </authorList>
    </citation>
    <scope>NUCLEOTIDE SEQUENCE</scope>
    <source>
        <strain evidence="2">5420S-77</strain>
        <plasmid evidence="2">unnamed7</plasmid>
    </source>
</reference>
<dbReference type="RefSeq" id="WP_245127592.1">
    <property type="nucleotide sequence ID" value="NZ_CP095068.1"/>
</dbReference>
<feature type="compositionally biased region" description="Basic and acidic residues" evidence="1">
    <location>
        <begin position="33"/>
        <end position="43"/>
    </location>
</feature>
<keyword evidence="3" id="KW-1185">Reference proteome</keyword>
<sequence>MKMLPNAAMQFNSGGYLVARGTSAQPVVFTSYKDDTHGGDTNHDGNATTPTKKDWRNIVAGSSADSEFEYCQFLYGGNGGNTISLFGAKASITHCTFAHNGQDDGITEASLDASRAKAGTVIQENTFYDNVRPLSIAASFDLDNSNTFHDPANASQKNQYQGIVTFWDINATKASVNWEETEVAYVNTENIDLVDGKTLRLGNNVTLKFLPNVQVSLRSNANQLQNANGAGVAFTSYKDDARGGDANGNGAANNPATSDWKGVYSGGWLKWTNIYYASN</sequence>
<name>A0ABY4GHR6_9BACT</name>
<dbReference type="EMBL" id="CP095068">
    <property type="protein sequence ID" value="UOQ69744.1"/>
    <property type="molecule type" value="Genomic_DNA"/>
</dbReference>
<keyword evidence="2" id="KW-0614">Plasmid</keyword>
<organism evidence="2 3">
    <name type="scientific">Hymenobacter volaticus</name>
    <dbReference type="NCBI Taxonomy" id="2932254"/>
    <lineage>
        <taxon>Bacteria</taxon>
        <taxon>Pseudomonadati</taxon>
        <taxon>Bacteroidota</taxon>
        <taxon>Cytophagia</taxon>
        <taxon>Cytophagales</taxon>
        <taxon>Hymenobacteraceae</taxon>
        <taxon>Hymenobacter</taxon>
    </lineage>
</organism>
<evidence type="ECO:0008006" key="4">
    <source>
        <dbReference type="Google" id="ProtNLM"/>
    </source>
</evidence>
<proteinExistence type="predicted"/>
<evidence type="ECO:0000313" key="2">
    <source>
        <dbReference type="EMBL" id="UOQ69744.1"/>
    </source>
</evidence>